<feature type="domain" description="C2H2-type" evidence="8">
    <location>
        <begin position="420"/>
        <end position="447"/>
    </location>
</feature>
<keyword evidence="3" id="KW-0238">DNA-binding</keyword>
<proteinExistence type="predicted"/>
<dbReference type="Proteomes" id="UP000187406">
    <property type="component" value="Unassembled WGS sequence"/>
</dbReference>
<keyword evidence="6" id="KW-0863">Zinc-finger</keyword>
<dbReference type="SMART" id="SM00355">
    <property type="entry name" value="ZnF_C2H2"/>
    <property type="match status" value="2"/>
</dbReference>
<keyword evidence="5" id="KW-0539">Nucleus</keyword>
<accession>A0A1Q3BBE4</accession>
<feature type="domain" description="C2H2-type" evidence="8">
    <location>
        <begin position="373"/>
        <end position="401"/>
    </location>
</feature>
<dbReference type="InterPro" id="IPR016177">
    <property type="entry name" value="DNA-bd_dom_sf"/>
</dbReference>
<dbReference type="GO" id="GO:0008270">
    <property type="term" value="F:zinc ion binding"/>
    <property type="evidence" value="ECO:0007669"/>
    <property type="project" value="UniProtKB-KW"/>
</dbReference>
<dbReference type="PANTHER" id="PTHR37701">
    <property type="entry name" value="METHYL-CPG-BINDING DOMAIN-CONTAINING PROTEIN 8"/>
    <property type="match status" value="1"/>
</dbReference>
<evidence type="ECO:0000256" key="4">
    <source>
        <dbReference type="ARBA" id="ARBA00023163"/>
    </source>
</evidence>
<dbReference type="GO" id="GO:0003677">
    <property type="term" value="F:DNA binding"/>
    <property type="evidence" value="ECO:0007669"/>
    <property type="project" value="UniProtKB-KW"/>
</dbReference>
<evidence type="ECO:0000256" key="3">
    <source>
        <dbReference type="ARBA" id="ARBA00023125"/>
    </source>
</evidence>
<dbReference type="AlphaFoldDB" id="A0A1Q3BBE4"/>
<evidence type="ECO:0000256" key="1">
    <source>
        <dbReference type="ARBA" id="ARBA00004123"/>
    </source>
</evidence>
<evidence type="ECO:0000256" key="2">
    <source>
        <dbReference type="ARBA" id="ARBA00023015"/>
    </source>
</evidence>
<feature type="compositionally biased region" description="Basic residues" evidence="7">
    <location>
        <begin position="89"/>
        <end position="99"/>
    </location>
</feature>
<keyword evidence="6" id="KW-0862">Zinc</keyword>
<dbReference type="InParanoid" id="A0A1Q3BBE4"/>
<dbReference type="PROSITE" id="PS50157">
    <property type="entry name" value="ZINC_FINGER_C2H2_2"/>
    <property type="match status" value="2"/>
</dbReference>
<dbReference type="OrthoDB" id="1893318at2759"/>
<comment type="subcellular location">
    <subcellularLocation>
        <location evidence="1">Nucleus</location>
    </subcellularLocation>
</comment>
<sequence length="840" mass="94000">MKQTTLHHQLHQSYKNKMGTLSTMPSPDLLVLTIDMTTLTQSELHSLSLLSSSSFDLRRTDDLVIPTIDRSLFNESSGSRRQTYSRPSPTHHHHHRHRIAGLLPSSSSSHHHPPPSTANTNTEHLDRLENYSIINSLKQLISQNPNFTDIEFFPPPPFQPSFQQQQPLFAADIVRKRKRGRKPKMKPGFEGEKGLDIVNRNGVAVDLAGLANLEDPYRDEISRRTEGMGSEEELLGFLTDLGGQWCSRRRKRKIVDACIIGDALPVEWKLLLGLRRREGRASLYVRRYISPGGKQFISCKEVSAYLQSYFGLLNTSMSIDNGGGDIQLDYAVASESHSGFMLKEEVQWQSNEIGKEDALLGDNLEDVQIRDLFECHKCNMTFDEKDTYLQHLLSFHQRTTRRYRLGSSVGDGVIIKDGKYECQFCHKVFHERRRYNGHVGIHVRNYVRGIEESPGRLTLEKGIMSPSREGLPARISKMDALIEIAQNSIMETSSAGPNDEMNGVLTAVELNVVSQAEIPASSDHEFISESSLSETEMEDGLIGRKLNNELYRQNSEFMITDEKIDSIDDTNGILDVRMDFRLDTTTALPANGENANTSDTFYAKDGVAFTGDKTDKSSMERGRFLENHSLLPLSNHKICGNERTLNMGCTNTPECCKPDELSNEENVEVVKGFGSNNLELGKDNLMVAAKQTSKEDALKGGESESSIFPTFNEIHTKGEVVFCSMDGGHDNVTGFGELRLDEIEHLKFSFGDAQESLSLSEVPLDLENNAEMQRAYGSSIQTESGVMLNETDGHQLTMVTVCVWCGIEFSHDAVDSEIQSDSVGYMCPACKAKYLANSMH</sequence>
<reference evidence="10" key="1">
    <citation type="submission" date="2016-04" db="EMBL/GenBank/DDBJ databases">
        <title>Cephalotus genome sequencing.</title>
        <authorList>
            <person name="Fukushima K."/>
            <person name="Hasebe M."/>
            <person name="Fang X."/>
        </authorList>
    </citation>
    <scope>NUCLEOTIDE SEQUENCE [LARGE SCALE GENOMIC DNA]</scope>
    <source>
        <strain evidence="10">cv. St1</strain>
    </source>
</reference>
<gene>
    <name evidence="9" type="ORF">CFOL_v3_08882</name>
</gene>
<evidence type="ECO:0000313" key="9">
    <source>
        <dbReference type="EMBL" id="GAV65367.1"/>
    </source>
</evidence>
<dbReference type="GO" id="GO:0005634">
    <property type="term" value="C:nucleus"/>
    <property type="evidence" value="ECO:0007669"/>
    <property type="project" value="UniProtKB-SubCell"/>
</dbReference>
<dbReference type="PANTHER" id="PTHR37701:SF19">
    <property type="entry name" value="METHYL-CPG-BINDING DOMAIN PROTEIN"/>
    <property type="match status" value="1"/>
</dbReference>
<name>A0A1Q3BBE4_CEPFO</name>
<dbReference type="EMBL" id="BDDD01000402">
    <property type="protein sequence ID" value="GAV65367.1"/>
    <property type="molecule type" value="Genomic_DNA"/>
</dbReference>
<feature type="region of interest" description="Disordered" evidence="7">
    <location>
        <begin position="74"/>
        <end position="123"/>
    </location>
</feature>
<evidence type="ECO:0000256" key="7">
    <source>
        <dbReference type="SAM" id="MobiDB-lite"/>
    </source>
</evidence>
<protein>
    <recommendedName>
        <fullName evidence="8">C2H2-type domain-containing protein</fullName>
    </recommendedName>
</protein>
<keyword evidence="10" id="KW-1185">Reference proteome</keyword>
<feature type="compositionally biased region" description="Polar residues" evidence="7">
    <location>
        <begin position="74"/>
        <end position="88"/>
    </location>
</feature>
<keyword evidence="6" id="KW-0479">Metal-binding</keyword>
<evidence type="ECO:0000259" key="8">
    <source>
        <dbReference type="PROSITE" id="PS50157"/>
    </source>
</evidence>
<evidence type="ECO:0000256" key="6">
    <source>
        <dbReference type="PROSITE-ProRule" id="PRU00042"/>
    </source>
</evidence>
<evidence type="ECO:0000256" key="5">
    <source>
        <dbReference type="ARBA" id="ARBA00023242"/>
    </source>
</evidence>
<comment type="caution">
    <text evidence="9">The sequence shown here is derived from an EMBL/GenBank/DDBJ whole genome shotgun (WGS) entry which is preliminary data.</text>
</comment>
<dbReference type="InterPro" id="IPR013087">
    <property type="entry name" value="Znf_C2H2_type"/>
</dbReference>
<evidence type="ECO:0000313" key="10">
    <source>
        <dbReference type="Proteomes" id="UP000187406"/>
    </source>
</evidence>
<dbReference type="SUPFAM" id="SSF54171">
    <property type="entry name" value="DNA-binding domain"/>
    <property type="match status" value="1"/>
</dbReference>
<dbReference type="STRING" id="3775.A0A1Q3BBE4"/>
<dbReference type="Gene3D" id="3.30.160.60">
    <property type="entry name" value="Classic Zinc Finger"/>
    <property type="match status" value="1"/>
</dbReference>
<organism evidence="9 10">
    <name type="scientific">Cephalotus follicularis</name>
    <name type="common">Albany pitcher plant</name>
    <dbReference type="NCBI Taxonomy" id="3775"/>
    <lineage>
        <taxon>Eukaryota</taxon>
        <taxon>Viridiplantae</taxon>
        <taxon>Streptophyta</taxon>
        <taxon>Embryophyta</taxon>
        <taxon>Tracheophyta</taxon>
        <taxon>Spermatophyta</taxon>
        <taxon>Magnoliopsida</taxon>
        <taxon>eudicotyledons</taxon>
        <taxon>Gunneridae</taxon>
        <taxon>Pentapetalae</taxon>
        <taxon>rosids</taxon>
        <taxon>fabids</taxon>
        <taxon>Oxalidales</taxon>
        <taxon>Cephalotaceae</taxon>
        <taxon>Cephalotus</taxon>
    </lineage>
</organism>
<keyword evidence="2" id="KW-0805">Transcription regulation</keyword>
<dbReference type="InterPro" id="IPR037472">
    <property type="entry name" value="MBD8"/>
</dbReference>
<keyword evidence="4" id="KW-0804">Transcription</keyword>
<dbReference type="PROSITE" id="PS00028">
    <property type="entry name" value="ZINC_FINGER_C2H2_1"/>
    <property type="match status" value="2"/>
</dbReference>